<feature type="binding site" evidence="10">
    <location>
        <position position="296"/>
    </location>
    <ligand>
        <name>UDP-N-acetyl-alpha-D-glucosamine</name>
        <dbReference type="ChEBI" id="CHEBI:57705"/>
    </ligand>
</feature>
<keyword evidence="8 10" id="KW-0131">Cell cycle</keyword>
<keyword evidence="7 10" id="KW-0472">Membrane</keyword>
<dbReference type="GO" id="GO:0050511">
    <property type="term" value="F:undecaprenyldiphospho-muramoylpentapeptide beta-N-acetylglucosaminyltransferase activity"/>
    <property type="evidence" value="ECO:0007669"/>
    <property type="project" value="UniProtKB-UniRule"/>
</dbReference>
<feature type="domain" description="Glycosyl transferase family 28 C-terminal" evidence="12">
    <location>
        <begin position="193"/>
        <end position="343"/>
    </location>
</feature>
<dbReference type="PANTHER" id="PTHR21015">
    <property type="entry name" value="UDP-N-ACETYLGLUCOSAMINE--N-ACETYLMURAMYL-(PENTAPEPTIDE) PYROPHOSPHORYL-UNDECAPRENOL N-ACETYLGLUCOSAMINE TRANSFERASE 1"/>
    <property type="match status" value="1"/>
</dbReference>
<evidence type="ECO:0000259" key="12">
    <source>
        <dbReference type="Pfam" id="PF04101"/>
    </source>
</evidence>
<comment type="similarity">
    <text evidence="10">Belongs to the glycosyltransferase 28 family. MurG subfamily.</text>
</comment>
<dbReference type="InterPro" id="IPR004276">
    <property type="entry name" value="GlycoTrans_28_N"/>
</dbReference>
<keyword evidence="9 10" id="KW-0961">Cell wall biogenesis/degradation</keyword>
<protein>
    <recommendedName>
        <fullName evidence="10">UDP-N-acetylglucosamine--N-acetylmuramyl-(pentapeptide) pyrophosphoryl-undecaprenol N-acetylglucosamine transferase</fullName>
        <ecNumber evidence="10">2.4.1.227</ecNumber>
    </recommendedName>
    <alternativeName>
        <fullName evidence="10">Undecaprenyl-PP-MurNAc-pentapeptide-UDPGlcNAc GlcNAc transferase</fullName>
    </alternativeName>
</protein>
<evidence type="ECO:0000256" key="5">
    <source>
        <dbReference type="ARBA" id="ARBA00022960"/>
    </source>
</evidence>
<dbReference type="GO" id="GO:0005975">
    <property type="term" value="P:carbohydrate metabolic process"/>
    <property type="evidence" value="ECO:0007669"/>
    <property type="project" value="InterPro"/>
</dbReference>
<comment type="pathway">
    <text evidence="10">Cell wall biogenesis; peptidoglycan biosynthesis.</text>
</comment>
<gene>
    <name evidence="10 13" type="primary">murG</name>
    <name evidence="13" type="ORF">D4739_16535</name>
</gene>
<dbReference type="OrthoDB" id="9808936at2"/>
<sequence length="364" mass="37651">MRVLLAGGGTAGHTSPLLATAAALLRHDPTIEITCLGTETGLEARLIPEAGFPLEFVPRVPLPRKPGKALLQTPKRLRAAKRAALEIVDRVKPDVVVGFGGYVSVPAYLAARKRGIPIVVHEGNALPGIANRLGARLTPHVAISFPDTPLRAKRREPALYTGLPIRRMISTLDRGALRGEGRAEFGLDADRPTLLVTGGSQGAQRINAAVSGALQALGEAGIQVLHVIGPKNTLEVPAGPEGTAPYVVVNYVDRMDLALAAADAVLCRCGSNTVVETSGVGLPAVYVPLPIGNGEQALNARPVVDAGGGLLVADADLTPGWVADNLVPLLSDPSRLAAMGAAAADVIPLDADDKLAALILEASR</sequence>
<name>A0A3A5HBI6_9ACTN</name>
<dbReference type="Proteomes" id="UP000276542">
    <property type="component" value="Unassembled WGS sequence"/>
</dbReference>
<evidence type="ECO:0000256" key="4">
    <source>
        <dbReference type="ARBA" id="ARBA00022679"/>
    </source>
</evidence>
<keyword evidence="6 10" id="KW-0573">Peptidoglycan synthesis</keyword>
<keyword evidence="5 10" id="KW-0133">Cell shape</keyword>
<keyword evidence="4 10" id="KW-0808">Transferase</keyword>
<comment type="subcellular location">
    <subcellularLocation>
        <location evidence="10">Cell membrane</location>
        <topology evidence="10">Peripheral membrane protein</topology>
        <orientation evidence="10">Cytoplasmic side</orientation>
    </subcellularLocation>
</comment>
<dbReference type="CDD" id="cd03785">
    <property type="entry name" value="GT28_MurG"/>
    <property type="match status" value="1"/>
</dbReference>
<feature type="binding site" evidence="10">
    <location>
        <position position="124"/>
    </location>
    <ligand>
        <name>UDP-N-acetyl-alpha-D-glucosamine</name>
        <dbReference type="ChEBI" id="CHEBI:57705"/>
    </ligand>
</feature>
<dbReference type="PANTHER" id="PTHR21015:SF22">
    <property type="entry name" value="GLYCOSYLTRANSFERASE"/>
    <property type="match status" value="1"/>
</dbReference>
<evidence type="ECO:0000259" key="11">
    <source>
        <dbReference type="Pfam" id="PF03033"/>
    </source>
</evidence>
<feature type="domain" description="Glycosyltransferase family 28 N-terminal" evidence="11">
    <location>
        <begin position="3"/>
        <end position="141"/>
    </location>
</feature>
<dbReference type="GO" id="GO:0008360">
    <property type="term" value="P:regulation of cell shape"/>
    <property type="evidence" value="ECO:0007669"/>
    <property type="project" value="UniProtKB-KW"/>
</dbReference>
<dbReference type="GO" id="GO:0051301">
    <property type="term" value="P:cell division"/>
    <property type="evidence" value="ECO:0007669"/>
    <property type="project" value="UniProtKB-KW"/>
</dbReference>
<feature type="binding site" evidence="10">
    <location>
        <begin position="10"/>
        <end position="12"/>
    </location>
    <ligand>
        <name>UDP-N-acetyl-alpha-D-glucosamine</name>
        <dbReference type="ChEBI" id="CHEBI:57705"/>
    </ligand>
</feature>
<comment type="function">
    <text evidence="10">Cell wall formation. Catalyzes the transfer of a GlcNAc subunit on undecaprenyl-pyrophosphoryl-MurNAc-pentapeptide (lipid intermediate I) to form undecaprenyl-pyrophosphoryl-MurNAc-(pentapeptide)GlcNAc (lipid intermediate II).</text>
</comment>
<dbReference type="UniPathway" id="UPA00219"/>
<evidence type="ECO:0000256" key="1">
    <source>
        <dbReference type="ARBA" id="ARBA00022475"/>
    </source>
</evidence>
<comment type="caution">
    <text evidence="13">The sequence shown here is derived from an EMBL/GenBank/DDBJ whole genome shotgun (WGS) entry which is preliminary data.</text>
</comment>
<keyword evidence="3 10" id="KW-0328">Glycosyltransferase</keyword>
<dbReference type="InterPro" id="IPR006009">
    <property type="entry name" value="GlcNAc_MurG"/>
</dbReference>
<dbReference type="GO" id="GO:0051991">
    <property type="term" value="F:UDP-N-acetyl-D-glucosamine:N-acetylmuramoyl-L-alanyl-D-glutamyl-meso-2,6-diaminopimelyl-D-alanyl-D-alanine-diphosphoundecaprenol 4-beta-N-acetylglucosaminlytransferase activity"/>
    <property type="evidence" value="ECO:0007669"/>
    <property type="project" value="RHEA"/>
</dbReference>
<accession>A0A3A5HBI6</accession>
<feature type="binding site" evidence="10">
    <location>
        <position position="166"/>
    </location>
    <ligand>
        <name>UDP-N-acetyl-alpha-D-glucosamine</name>
        <dbReference type="ChEBI" id="CHEBI:57705"/>
    </ligand>
</feature>
<dbReference type="InterPro" id="IPR007235">
    <property type="entry name" value="Glyco_trans_28_C"/>
</dbReference>
<feature type="binding site" evidence="10">
    <location>
        <position position="200"/>
    </location>
    <ligand>
        <name>UDP-N-acetyl-alpha-D-glucosamine</name>
        <dbReference type="ChEBI" id="CHEBI:57705"/>
    </ligand>
</feature>
<keyword evidence="14" id="KW-1185">Reference proteome</keyword>
<dbReference type="Pfam" id="PF03033">
    <property type="entry name" value="Glyco_transf_28"/>
    <property type="match status" value="1"/>
</dbReference>
<dbReference type="RefSeq" id="WP_120061624.1">
    <property type="nucleotide sequence ID" value="NZ_QYRP01000002.1"/>
</dbReference>
<evidence type="ECO:0000256" key="3">
    <source>
        <dbReference type="ARBA" id="ARBA00022676"/>
    </source>
</evidence>
<dbReference type="GO" id="GO:0009252">
    <property type="term" value="P:peptidoglycan biosynthetic process"/>
    <property type="evidence" value="ECO:0007669"/>
    <property type="project" value="UniProtKB-UniRule"/>
</dbReference>
<keyword evidence="1 10" id="KW-1003">Cell membrane</keyword>
<dbReference type="SUPFAM" id="SSF53756">
    <property type="entry name" value="UDP-Glycosyltransferase/glycogen phosphorylase"/>
    <property type="match status" value="1"/>
</dbReference>
<evidence type="ECO:0000256" key="6">
    <source>
        <dbReference type="ARBA" id="ARBA00022984"/>
    </source>
</evidence>
<evidence type="ECO:0000256" key="8">
    <source>
        <dbReference type="ARBA" id="ARBA00023306"/>
    </source>
</evidence>
<evidence type="ECO:0000256" key="10">
    <source>
        <dbReference type="HAMAP-Rule" id="MF_00033"/>
    </source>
</evidence>
<evidence type="ECO:0000256" key="2">
    <source>
        <dbReference type="ARBA" id="ARBA00022618"/>
    </source>
</evidence>
<keyword evidence="2 10" id="KW-0132">Cell division</keyword>
<dbReference type="Gene3D" id="3.40.50.2000">
    <property type="entry name" value="Glycogen Phosphorylase B"/>
    <property type="match status" value="2"/>
</dbReference>
<dbReference type="GO" id="GO:0005886">
    <property type="term" value="C:plasma membrane"/>
    <property type="evidence" value="ECO:0007669"/>
    <property type="project" value="UniProtKB-SubCell"/>
</dbReference>
<dbReference type="AlphaFoldDB" id="A0A3A5HBI6"/>
<dbReference type="HAMAP" id="MF_00033">
    <property type="entry name" value="MurG"/>
    <property type="match status" value="1"/>
</dbReference>
<dbReference type="GO" id="GO:0071555">
    <property type="term" value="P:cell wall organization"/>
    <property type="evidence" value="ECO:0007669"/>
    <property type="project" value="UniProtKB-KW"/>
</dbReference>
<proteinExistence type="inferred from homology"/>
<dbReference type="NCBIfam" id="TIGR01133">
    <property type="entry name" value="murG"/>
    <property type="match status" value="1"/>
</dbReference>
<evidence type="ECO:0000256" key="7">
    <source>
        <dbReference type="ARBA" id="ARBA00023136"/>
    </source>
</evidence>
<organism evidence="13 14">
    <name type="scientific">Nocardioides cavernaquae</name>
    <dbReference type="NCBI Taxonomy" id="2321396"/>
    <lineage>
        <taxon>Bacteria</taxon>
        <taxon>Bacillati</taxon>
        <taxon>Actinomycetota</taxon>
        <taxon>Actinomycetes</taxon>
        <taxon>Propionibacteriales</taxon>
        <taxon>Nocardioidaceae</taxon>
        <taxon>Nocardioides</taxon>
    </lineage>
</organism>
<dbReference type="EC" id="2.4.1.227" evidence="10"/>
<evidence type="ECO:0000313" key="13">
    <source>
        <dbReference type="EMBL" id="RJS47662.1"/>
    </source>
</evidence>
<reference evidence="14" key="1">
    <citation type="submission" date="2018-09" db="EMBL/GenBank/DDBJ databases">
        <authorList>
            <person name="Zhu H."/>
        </authorList>
    </citation>
    <scope>NUCLEOTIDE SEQUENCE [LARGE SCALE GENOMIC DNA]</scope>
    <source>
        <strain evidence="14">K1W22B-1</strain>
    </source>
</reference>
<evidence type="ECO:0000313" key="14">
    <source>
        <dbReference type="Proteomes" id="UP000276542"/>
    </source>
</evidence>
<dbReference type="EMBL" id="QYRP01000002">
    <property type="protein sequence ID" value="RJS47662.1"/>
    <property type="molecule type" value="Genomic_DNA"/>
</dbReference>
<evidence type="ECO:0000256" key="9">
    <source>
        <dbReference type="ARBA" id="ARBA00023316"/>
    </source>
</evidence>
<dbReference type="Pfam" id="PF04101">
    <property type="entry name" value="Glyco_tran_28_C"/>
    <property type="match status" value="1"/>
</dbReference>
<comment type="catalytic activity">
    <reaction evidence="10">
        <text>di-trans,octa-cis-undecaprenyl diphospho-N-acetyl-alpha-D-muramoyl-L-alanyl-D-glutamyl-meso-2,6-diaminopimeloyl-D-alanyl-D-alanine + UDP-N-acetyl-alpha-D-glucosamine = di-trans,octa-cis-undecaprenyl diphospho-[N-acetyl-alpha-D-glucosaminyl-(1-&gt;4)]-N-acetyl-alpha-D-muramoyl-L-alanyl-D-glutamyl-meso-2,6-diaminopimeloyl-D-alanyl-D-alanine + UDP + H(+)</text>
        <dbReference type="Rhea" id="RHEA:31227"/>
        <dbReference type="ChEBI" id="CHEBI:15378"/>
        <dbReference type="ChEBI" id="CHEBI:57705"/>
        <dbReference type="ChEBI" id="CHEBI:58223"/>
        <dbReference type="ChEBI" id="CHEBI:61387"/>
        <dbReference type="ChEBI" id="CHEBI:61388"/>
        <dbReference type="EC" id="2.4.1.227"/>
    </reaction>
</comment>
<comment type="caution">
    <text evidence="10">Lacks conserved residue(s) required for the propagation of feature annotation.</text>
</comment>